<comment type="caution">
    <text evidence="2">The sequence shown here is derived from an EMBL/GenBank/DDBJ whole genome shotgun (WGS) entry which is preliminary data.</text>
</comment>
<keyword evidence="1" id="KW-0472">Membrane</keyword>
<accession>A0A8J6TAZ7</accession>
<keyword evidence="1" id="KW-0812">Transmembrane</keyword>
<feature type="transmembrane region" description="Helical" evidence="1">
    <location>
        <begin position="15"/>
        <end position="36"/>
    </location>
</feature>
<reference evidence="2 3" key="1">
    <citation type="submission" date="2020-08" db="EMBL/GenBank/DDBJ databases">
        <title>Bridging the membrane lipid divide: bacteria of the FCB group superphylum have the potential to synthesize archaeal ether lipids.</title>
        <authorList>
            <person name="Villanueva L."/>
            <person name="Von Meijenfeldt F.A.B."/>
            <person name="Westbye A.B."/>
            <person name="Yadav S."/>
            <person name="Hopmans E.C."/>
            <person name="Dutilh B.E."/>
            <person name="Sinninghe Damste J.S."/>
        </authorList>
    </citation>
    <scope>NUCLEOTIDE SEQUENCE [LARGE SCALE GENOMIC DNA]</scope>
    <source>
        <strain evidence="2">NIOZ-UU47</strain>
    </source>
</reference>
<proteinExistence type="predicted"/>
<organism evidence="2 3">
    <name type="scientific">Candidatus Desulfobia pelagia</name>
    <dbReference type="NCBI Taxonomy" id="2841692"/>
    <lineage>
        <taxon>Bacteria</taxon>
        <taxon>Pseudomonadati</taxon>
        <taxon>Thermodesulfobacteriota</taxon>
        <taxon>Desulfobulbia</taxon>
        <taxon>Desulfobulbales</taxon>
        <taxon>Desulfobulbaceae</taxon>
        <taxon>Candidatus Desulfobia</taxon>
    </lineage>
</organism>
<keyword evidence="1" id="KW-1133">Transmembrane helix</keyword>
<dbReference type="EMBL" id="JACNJZ010000018">
    <property type="protein sequence ID" value="MBC8316311.1"/>
    <property type="molecule type" value="Genomic_DNA"/>
</dbReference>
<dbReference type="AlphaFoldDB" id="A0A8J6TAZ7"/>
<sequence length="104" mass="11692">MNMRGLLSTPLRKIVTINLMAILCAILLVGAFQYTISTKKGLLHAEEHLDHLSSIISLQIEELFKDAKKNLLFTASLPEFSTLRYTDQIDLSINGLPEHIDRGK</sequence>
<gene>
    <name evidence="2" type="ORF">H8E41_00270</name>
</gene>
<feature type="non-terminal residue" evidence="2">
    <location>
        <position position="104"/>
    </location>
</feature>
<evidence type="ECO:0000313" key="2">
    <source>
        <dbReference type="EMBL" id="MBC8316311.1"/>
    </source>
</evidence>
<name>A0A8J6TAZ7_9BACT</name>
<dbReference type="Proteomes" id="UP000614424">
    <property type="component" value="Unassembled WGS sequence"/>
</dbReference>
<evidence type="ECO:0000256" key="1">
    <source>
        <dbReference type="SAM" id="Phobius"/>
    </source>
</evidence>
<evidence type="ECO:0000313" key="3">
    <source>
        <dbReference type="Proteomes" id="UP000614424"/>
    </source>
</evidence>
<protein>
    <submittedName>
        <fullName evidence="2">Uncharacterized protein</fullName>
    </submittedName>
</protein>